<gene>
    <name evidence="1" type="ORF">IAA53_00325</name>
</gene>
<evidence type="ECO:0000313" key="2">
    <source>
        <dbReference type="Proteomes" id="UP000824239"/>
    </source>
</evidence>
<protein>
    <submittedName>
        <fullName evidence="1">Acetylesterase</fullName>
    </submittedName>
</protein>
<sequence length="265" mass="29773">MAIVTTEFFSASLRRFVTFRAVLPNDLPPEMVGSNPHFQRPTKTLFLLHGYSGNENDWLYNTHISQLAGQYNLAVICPNGGNSFYLDGPETGRQYGTFVGRELPDYVHRLFGLSADRADNFIGGFSMGGFGAIRTALAYPEQFSAAAGFSAALIHRKVAEMTPESQDAIANYDYYRLVFQEPAQLPESRNNPEHLVRELLAQGKALPRLFFCVGTEDFLYQDNQAFRAFLTEQHVPFRYAEGPGIHDFHFVSAHLEEALDFLTEA</sequence>
<reference evidence="1" key="2">
    <citation type="journal article" date="2021" name="PeerJ">
        <title>Extensive microbial diversity within the chicken gut microbiome revealed by metagenomics and culture.</title>
        <authorList>
            <person name="Gilroy R."/>
            <person name="Ravi A."/>
            <person name="Getino M."/>
            <person name="Pursley I."/>
            <person name="Horton D.L."/>
            <person name="Alikhan N.F."/>
            <person name="Baker D."/>
            <person name="Gharbi K."/>
            <person name="Hall N."/>
            <person name="Watson M."/>
            <person name="Adriaenssens E.M."/>
            <person name="Foster-Nyarko E."/>
            <person name="Jarju S."/>
            <person name="Secka A."/>
            <person name="Antonio M."/>
            <person name="Oren A."/>
            <person name="Chaudhuri R.R."/>
            <person name="La Ragione R."/>
            <person name="Hildebrand F."/>
            <person name="Pallen M.J."/>
        </authorList>
    </citation>
    <scope>NUCLEOTIDE SEQUENCE</scope>
    <source>
        <strain evidence="1">ChiBcec15-4380</strain>
    </source>
</reference>
<reference evidence="1" key="1">
    <citation type="submission" date="2020-10" db="EMBL/GenBank/DDBJ databases">
        <authorList>
            <person name="Gilroy R."/>
        </authorList>
    </citation>
    <scope>NUCLEOTIDE SEQUENCE</scope>
    <source>
        <strain evidence="1">ChiBcec15-4380</strain>
    </source>
</reference>
<organism evidence="1 2">
    <name type="scientific">Candidatus Avoscillospira avicola</name>
    <dbReference type="NCBI Taxonomy" id="2840706"/>
    <lineage>
        <taxon>Bacteria</taxon>
        <taxon>Bacillati</taxon>
        <taxon>Bacillota</taxon>
        <taxon>Clostridia</taxon>
        <taxon>Eubacteriales</taxon>
        <taxon>Oscillospiraceae</taxon>
        <taxon>Oscillospiraceae incertae sedis</taxon>
        <taxon>Candidatus Avoscillospira</taxon>
    </lineage>
</organism>
<dbReference type="AlphaFoldDB" id="A0A9D1AQE3"/>
<name>A0A9D1AQE3_9FIRM</name>
<dbReference type="GO" id="GO:0016747">
    <property type="term" value="F:acyltransferase activity, transferring groups other than amino-acyl groups"/>
    <property type="evidence" value="ECO:0007669"/>
    <property type="project" value="TreeGrafter"/>
</dbReference>
<comment type="caution">
    <text evidence="1">The sequence shown here is derived from an EMBL/GenBank/DDBJ whole genome shotgun (WGS) entry which is preliminary data.</text>
</comment>
<evidence type="ECO:0000313" key="1">
    <source>
        <dbReference type="EMBL" id="HIR49726.1"/>
    </source>
</evidence>
<dbReference type="InterPro" id="IPR000801">
    <property type="entry name" value="Esterase-like"/>
</dbReference>
<dbReference type="Proteomes" id="UP000824239">
    <property type="component" value="Unassembled WGS sequence"/>
</dbReference>
<dbReference type="EMBL" id="DVHE01000003">
    <property type="protein sequence ID" value="HIR49726.1"/>
    <property type="molecule type" value="Genomic_DNA"/>
</dbReference>
<dbReference type="Gene3D" id="3.40.50.1820">
    <property type="entry name" value="alpha/beta hydrolase"/>
    <property type="match status" value="1"/>
</dbReference>
<dbReference type="Pfam" id="PF00756">
    <property type="entry name" value="Esterase"/>
    <property type="match status" value="1"/>
</dbReference>
<dbReference type="SUPFAM" id="SSF53474">
    <property type="entry name" value="alpha/beta-Hydrolases"/>
    <property type="match status" value="1"/>
</dbReference>
<accession>A0A9D1AQE3</accession>
<proteinExistence type="predicted"/>
<dbReference type="InterPro" id="IPR050583">
    <property type="entry name" value="Mycobacterial_A85_antigen"/>
</dbReference>
<dbReference type="PANTHER" id="PTHR48098">
    <property type="entry name" value="ENTEROCHELIN ESTERASE-RELATED"/>
    <property type="match status" value="1"/>
</dbReference>
<dbReference type="PANTHER" id="PTHR48098:SF1">
    <property type="entry name" value="DIACYLGLYCEROL ACYLTRANSFERASE_MYCOLYLTRANSFERASE AG85A"/>
    <property type="match status" value="1"/>
</dbReference>
<dbReference type="InterPro" id="IPR029058">
    <property type="entry name" value="AB_hydrolase_fold"/>
</dbReference>